<dbReference type="GO" id="GO:0005886">
    <property type="term" value="C:plasma membrane"/>
    <property type="evidence" value="ECO:0007669"/>
    <property type="project" value="UniProtKB-SubCell"/>
</dbReference>
<name>A0A317FI16_9PROT</name>
<dbReference type="PANTHER" id="PTHR42929:SF5">
    <property type="entry name" value="ABC TRANSPORTER PERMEASE PROTEIN"/>
    <property type="match status" value="1"/>
</dbReference>
<dbReference type="InterPro" id="IPR000515">
    <property type="entry name" value="MetI-like"/>
</dbReference>
<dbReference type="Gene3D" id="1.10.3720.10">
    <property type="entry name" value="MetI-like"/>
    <property type="match status" value="1"/>
</dbReference>
<dbReference type="SUPFAM" id="SSF161098">
    <property type="entry name" value="MetI-like"/>
    <property type="match status" value="1"/>
</dbReference>
<dbReference type="EMBL" id="QGNA01000001">
    <property type="protein sequence ID" value="PWS38012.1"/>
    <property type="molecule type" value="Genomic_DNA"/>
</dbReference>
<organism evidence="10 11">
    <name type="scientific">Falsiroseomonas bella</name>
    <dbReference type="NCBI Taxonomy" id="2184016"/>
    <lineage>
        <taxon>Bacteria</taxon>
        <taxon>Pseudomonadati</taxon>
        <taxon>Pseudomonadota</taxon>
        <taxon>Alphaproteobacteria</taxon>
        <taxon>Acetobacterales</taxon>
        <taxon>Roseomonadaceae</taxon>
        <taxon>Falsiroseomonas</taxon>
    </lineage>
</organism>
<feature type="transmembrane region" description="Helical" evidence="8">
    <location>
        <begin position="208"/>
        <end position="227"/>
    </location>
</feature>
<evidence type="ECO:0000256" key="3">
    <source>
        <dbReference type="ARBA" id="ARBA00022448"/>
    </source>
</evidence>
<feature type="domain" description="ABC transmembrane type-1" evidence="9">
    <location>
        <begin position="176"/>
        <end position="382"/>
    </location>
</feature>
<dbReference type="Proteomes" id="UP000245765">
    <property type="component" value="Unassembled WGS sequence"/>
</dbReference>
<evidence type="ECO:0000256" key="6">
    <source>
        <dbReference type="ARBA" id="ARBA00022989"/>
    </source>
</evidence>
<dbReference type="PANTHER" id="PTHR42929">
    <property type="entry name" value="INNER MEMBRANE ABC TRANSPORTER PERMEASE PROTEIN YDCU-RELATED-RELATED"/>
    <property type="match status" value="1"/>
</dbReference>
<dbReference type="OrthoDB" id="7915284at2"/>
<comment type="similarity">
    <text evidence="2">Belongs to the binding-protein-dependent transport system permease family. CysTW subfamily.</text>
</comment>
<evidence type="ECO:0000313" key="11">
    <source>
        <dbReference type="Proteomes" id="UP000245765"/>
    </source>
</evidence>
<evidence type="ECO:0000256" key="2">
    <source>
        <dbReference type="ARBA" id="ARBA00007069"/>
    </source>
</evidence>
<keyword evidence="6 8" id="KW-1133">Transmembrane helix</keyword>
<evidence type="ECO:0000256" key="1">
    <source>
        <dbReference type="ARBA" id="ARBA00004651"/>
    </source>
</evidence>
<feature type="transmembrane region" description="Helical" evidence="8">
    <location>
        <begin position="180"/>
        <end position="202"/>
    </location>
</feature>
<comment type="caution">
    <text evidence="10">The sequence shown here is derived from an EMBL/GenBank/DDBJ whole genome shotgun (WGS) entry which is preliminary data.</text>
</comment>
<dbReference type="AlphaFoldDB" id="A0A317FI16"/>
<feature type="transmembrane region" description="Helical" evidence="8">
    <location>
        <begin position="305"/>
        <end position="334"/>
    </location>
</feature>
<feature type="transmembrane region" description="Helical" evidence="8">
    <location>
        <begin position="263"/>
        <end position="284"/>
    </location>
</feature>
<evidence type="ECO:0000256" key="8">
    <source>
        <dbReference type="RuleBase" id="RU363032"/>
    </source>
</evidence>
<evidence type="ECO:0000256" key="7">
    <source>
        <dbReference type="ARBA" id="ARBA00023136"/>
    </source>
</evidence>
<evidence type="ECO:0000256" key="4">
    <source>
        <dbReference type="ARBA" id="ARBA00022475"/>
    </source>
</evidence>
<keyword evidence="11" id="KW-1185">Reference proteome</keyword>
<accession>A0A317FI16</accession>
<dbReference type="RefSeq" id="WP_109868634.1">
    <property type="nucleotide sequence ID" value="NZ_QGNA01000001.1"/>
</dbReference>
<keyword evidence="5 8" id="KW-0812">Transmembrane</keyword>
<protein>
    <submittedName>
        <fullName evidence="10">Polyamine ABC transporter substrate-binding protein</fullName>
    </submittedName>
</protein>
<feature type="transmembrane region" description="Helical" evidence="8">
    <location>
        <begin position="6"/>
        <end position="31"/>
    </location>
</feature>
<evidence type="ECO:0000259" key="9">
    <source>
        <dbReference type="PROSITE" id="PS50928"/>
    </source>
</evidence>
<reference evidence="11" key="1">
    <citation type="submission" date="2018-05" db="EMBL/GenBank/DDBJ databases">
        <authorList>
            <person name="Du Z."/>
            <person name="Wang X."/>
        </authorList>
    </citation>
    <scope>NUCLEOTIDE SEQUENCE [LARGE SCALE GENOMIC DNA]</scope>
    <source>
        <strain evidence="11">CQN31</strain>
    </source>
</reference>
<keyword evidence="3 8" id="KW-0813">Transport</keyword>
<sequence>MTSRRTALLLIAPLLIGLLVGFVAPIGAFLWRAIADDEVAAVLPRTLAALRGWNGEAPPDVAFVALAEDLRAARARDAETGAGGIARAAARLNAEWPGMRSLLPATGRRVTTPGDERAKILSASEDWATAAPWQAILRAGGPYTGFRLLATLDLRRDAAGAIAQTPEDQRIWRGILLRTLWISLSATLLCLLLGYPLAWLIATAPSRAQPWLLGAVLLPFWTSLIVRTAAWMVLLQKEGIVNAALIGLGLLDAPLPLLLNRFAVLVAMVHILLPFMVLPIAAALRTMDPALPRAAASLGAGKLRIFLRVLLPLSLPGVGAGCLLVFVQALGFYVTPALLGGPNDQMLAWFIGFHANRLVDWGMAAALSVLLLGAVAVVIGLYGRLVGFDKVRTA</sequence>
<keyword evidence="4" id="KW-1003">Cell membrane</keyword>
<keyword evidence="7 8" id="KW-0472">Membrane</keyword>
<feature type="transmembrane region" description="Helical" evidence="8">
    <location>
        <begin position="361"/>
        <end position="382"/>
    </location>
</feature>
<dbReference type="Pfam" id="PF00528">
    <property type="entry name" value="BPD_transp_1"/>
    <property type="match status" value="1"/>
</dbReference>
<dbReference type="GO" id="GO:0055085">
    <property type="term" value="P:transmembrane transport"/>
    <property type="evidence" value="ECO:0007669"/>
    <property type="project" value="InterPro"/>
</dbReference>
<evidence type="ECO:0000256" key="5">
    <source>
        <dbReference type="ARBA" id="ARBA00022692"/>
    </source>
</evidence>
<evidence type="ECO:0000313" key="10">
    <source>
        <dbReference type="EMBL" id="PWS38012.1"/>
    </source>
</evidence>
<dbReference type="CDD" id="cd06261">
    <property type="entry name" value="TM_PBP2"/>
    <property type="match status" value="1"/>
</dbReference>
<gene>
    <name evidence="10" type="ORF">DFH01_01490</name>
</gene>
<proteinExistence type="inferred from homology"/>
<dbReference type="InterPro" id="IPR035906">
    <property type="entry name" value="MetI-like_sf"/>
</dbReference>
<dbReference type="PROSITE" id="PS50928">
    <property type="entry name" value="ABC_TM1"/>
    <property type="match status" value="1"/>
</dbReference>
<comment type="subcellular location">
    <subcellularLocation>
        <location evidence="1 8">Cell membrane</location>
        <topology evidence="1 8">Multi-pass membrane protein</topology>
    </subcellularLocation>
</comment>